<dbReference type="EMBL" id="MVDD01000003">
    <property type="protein sequence ID" value="PKQ64525.1"/>
    <property type="molecule type" value="Genomic_DNA"/>
</dbReference>
<dbReference type="PANTHER" id="PTHR42693">
    <property type="entry name" value="ARYLSULFATASE FAMILY MEMBER"/>
    <property type="match status" value="1"/>
</dbReference>
<evidence type="ECO:0000259" key="3">
    <source>
        <dbReference type="Pfam" id="PF00884"/>
    </source>
</evidence>
<comment type="similarity">
    <text evidence="1">Belongs to the sulfatase family.</text>
</comment>
<accession>A0A2N3I2J1</accession>
<comment type="caution">
    <text evidence="4">The sequence shown here is derived from an EMBL/GenBank/DDBJ whole genome shotgun (WGS) entry which is preliminary data.</text>
</comment>
<dbReference type="Gene3D" id="3.40.720.10">
    <property type="entry name" value="Alkaline Phosphatase, subunit A"/>
    <property type="match status" value="1"/>
</dbReference>
<sequence>MVFADDISAREIPIYGSSVWSPPEGGNTSDTNYRAKTPVMDKMAKDGCWFSTAWGATVCSPSRAMMMTGRYAHLHKWWHNGDLGRGINEKGKKGIWPLYESCPHTIGFVAKKAGYATYWAGKTQMKGSDVRLFGFDEGCLTPGEQGAEKNPYTDFVVSNKVVNGKKLLINEDTGKEVKYYAQTGWYWKPHIRLMNHPAASNSLEWWPNTAETQNDFGLNTYGPDVELDFIFDFMDRKNKEDKPFFIYHTSHLGHDGWDFFNPETKNKWPGTPKLEWKNGKYIRTTPNVTGDNGVYDTHGTVTESGIHNQINYLDYQLWQYINKLKEMQIEDNTILVFCADNGTSKYGKGSQESQKGVHVPLIIYAPGFELTKQGKQDILVNLSDILPTIASITGVKIPDDYEINGVSLWPYLTTNQTEHREWIYAYKKNKQLIRNNKVLHDGDGKWYDVREYPDDLISFPIIPKNTSANKYKVEQEKLQKILPQFDLHEAEHDAPKNAKNKIISDLELNKK</sequence>
<name>A0A2N3I2J1_9BACT</name>
<dbReference type="InterPro" id="IPR050738">
    <property type="entry name" value="Sulfatase"/>
</dbReference>
<dbReference type="InterPro" id="IPR017850">
    <property type="entry name" value="Alkaline_phosphatase_core_sf"/>
</dbReference>
<dbReference type="InterPro" id="IPR000917">
    <property type="entry name" value="Sulfatase_N"/>
</dbReference>
<evidence type="ECO:0000313" key="5">
    <source>
        <dbReference type="Proteomes" id="UP000233535"/>
    </source>
</evidence>
<dbReference type="SUPFAM" id="SSF53649">
    <property type="entry name" value="Alkaline phosphatase-like"/>
    <property type="match status" value="1"/>
</dbReference>
<evidence type="ECO:0000256" key="2">
    <source>
        <dbReference type="ARBA" id="ARBA00022801"/>
    </source>
</evidence>
<dbReference type="PANTHER" id="PTHR42693:SF53">
    <property type="entry name" value="ENDO-4-O-SULFATASE"/>
    <property type="match status" value="1"/>
</dbReference>
<feature type="domain" description="Sulfatase N-terminal" evidence="3">
    <location>
        <begin position="29"/>
        <end position="395"/>
    </location>
</feature>
<evidence type="ECO:0000256" key="1">
    <source>
        <dbReference type="ARBA" id="ARBA00008779"/>
    </source>
</evidence>
<dbReference type="AlphaFoldDB" id="A0A2N3I2J1"/>
<keyword evidence="5" id="KW-1185">Reference proteome</keyword>
<dbReference type="GO" id="GO:0004065">
    <property type="term" value="F:arylsulfatase activity"/>
    <property type="evidence" value="ECO:0007669"/>
    <property type="project" value="TreeGrafter"/>
</dbReference>
<dbReference type="Pfam" id="PF00884">
    <property type="entry name" value="Sulfatase"/>
    <property type="match status" value="1"/>
</dbReference>
<organism evidence="4 5">
    <name type="scientific">Labilibaculum filiforme</name>
    <dbReference type="NCBI Taxonomy" id="1940526"/>
    <lineage>
        <taxon>Bacteria</taxon>
        <taxon>Pseudomonadati</taxon>
        <taxon>Bacteroidota</taxon>
        <taxon>Bacteroidia</taxon>
        <taxon>Marinilabiliales</taxon>
        <taxon>Marinifilaceae</taxon>
        <taxon>Labilibaculum</taxon>
    </lineage>
</organism>
<reference evidence="4 5" key="1">
    <citation type="journal article" date="2017" name="Front. Microbiol.">
        <title>Labilibaculum manganireducens gen. nov., sp. nov. and Labilibaculum filiforme sp. nov., Novel Bacteroidetes Isolated from Subsurface Sediments of the Baltic Sea.</title>
        <authorList>
            <person name="Vandieken V."/>
            <person name="Marshall I.P."/>
            <person name="Niemann H."/>
            <person name="Engelen B."/>
            <person name="Cypionka H."/>
        </authorList>
    </citation>
    <scope>NUCLEOTIDE SEQUENCE [LARGE SCALE GENOMIC DNA]</scope>
    <source>
        <strain evidence="4 5">59.16B</strain>
    </source>
</reference>
<evidence type="ECO:0000313" key="4">
    <source>
        <dbReference type="EMBL" id="PKQ64525.1"/>
    </source>
</evidence>
<gene>
    <name evidence="4" type="ORF">BZG02_05460</name>
</gene>
<protein>
    <submittedName>
        <fullName evidence="4">Sulfatase</fullName>
    </submittedName>
</protein>
<proteinExistence type="inferred from homology"/>
<keyword evidence="2" id="KW-0378">Hydrolase</keyword>
<dbReference type="Proteomes" id="UP000233535">
    <property type="component" value="Unassembled WGS sequence"/>
</dbReference>